<dbReference type="EMBL" id="MAOI01000101">
    <property type="protein sequence ID" value="OJD75542.1"/>
    <property type="molecule type" value="Genomic_DNA"/>
</dbReference>
<feature type="transmembrane region" description="Helical" evidence="1">
    <location>
        <begin position="376"/>
        <end position="395"/>
    </location>
</feature>
<proteinExistence type="predicted"/>
<feature type="transmembrane region" description="Helical" evidence="1">
    <location>
        <begin position="182"/>
        <end position="204"/>
    </location>
</feature>
<feature type="transmembrane region" description="Helical" evidence="1">
    <location>
        <begin position="129"/>
        <end position="147"/>
    </location>
</feature>
<sequence>MTKYNYFTYALMNTIIFLPHFLFIIIGNSYNTLLNGWFPLIIFYTFKYTGAFLIHSFKTKINAREQLLHFLALAIIGTLCGSLATFSTIWIELSALFMGIASSILLPLYTTTQYHGKFLFGSKMKMNQYLFALLTVLLIVPLILFTANSNHPSLAFIFYGIALCICYLSLRKMPTYEVTVENSFHFSVPSFLLFILFTTLLFLMKATREINLQLLLVLLIVTILVAIALLTVYITKVKFQFQLPKFIYYFGFTQGMIVNFFLLYGTFFALSQESSTFMIYGVYLPYGIGIILSLFLGSKLFHHFNSYHPIIVTNVGALLGILCTMLSWTLPIGGLLIGFFSSLQARQLNRFAYAATSSLKDSSLLLRNRWSKLGSMINQILLITFILVLSFIYRIPLNDVFVVLTGKGIHNEIPMFPVLITVNIVICFIIGSLLIFGSWKLEKTKR</sequence>
<feature type="transmembrane region" description="Helical" evidence="1">
    <location>
        <begin position="153"/>
        <end position="170"/>
    </location>
</feature>
<gene>
    <name evidence="2" type="ORF">BAU28_03530</name>
</gene>
<organism evidence="2 3">
    <name type="scientific">Bacillus paramycoides</name>
    <dbReference type="NCBI Taxonomy" id="2026194"/>
    <lineage>
        <taxon>Bacteria</taxon>
        <taxon>Bacillati</taxon>
        <taxon>Bacillota</taxon>
        <taxon>Bacilli</taxon>
        <taxon>Bacillales</taxon>
        <taxon>Bacillaceae</taxon>
        <taxon>Bacillus</taxon>
        <taxon>Bacillus cereus group</taxon>
    </lineage>
</organism>
<evidence type="ECO:0000313" key="2">
    <source>
        <dbReference type="EMBL" id="OJD75542.1"/>
    </source>
</evidence>
<keyword evidence="1" id="KW-0812">Transmembrane</keyword>
<dbReference type="GeneID" id="87593810"/>
<dbReference type="Proteomes" id="UP000182788">
    <property type="component" value="Unassembled WGS sequence"/>
</dbReference>
<dbReference type="RefSeq" id="WP_071719843.1">
    <property type="nucleotide sequence ID" value="NZ_CBCSHB010000001.1"/>
</dbReference>
<feature type="transmembrane region" description="Helical" evidence="1">
    <location>
        <begin position="277"/>
        <end position="297"/>
    </location>
</feature>
<accession>A0A1J9U9V9</accession>
<evidence type="ECO:0008006" key="4">
    <source>
        <dbReference type="Google" id="ProtNLM"/>
    </source>
</evidence>
<comment type="caution">
    <text evidence="2">The sequence shown here is derived from an EMBL/GenBank/DDBJ whole genome shotgun (WGS) entry which is preliminary data.</text>
</comment>
<protein>
    <recommendedName>
        <fullName evidence="4">MFS transporter</fullName>
    </recommendedName>
</protein>
<feature type="transmembrane region" description="Helical" evidence="1">
    <location>
        <begin position="7"/>
        <end position="30"/>
    </location>
</feature>
<feature type="transmembrane region" description="Helical" evidence="1">
    <location>
        <begin position="246"/>
        <end position="271"/>
    </location>
</feature>
<keyword evidence="1" id="KW-1133">Transmembrane helix</keyword>
<evidence type="ECO:0000256" key="1">
    <source>
        <dbReference type="SAM" id="Phobius"/>
    </source>
</evidence>
<feature type="transmembrane region" description="Helical" evidence="1">
    <location>
        <begin position="36"/>
        <end position="55"/>
    </location>
</feature>
<dbReference type="AlphaFoldDB" id="A0A1J9U9V9"/>
<feature type="transmembrane region" description="Helical" evidence="1">
    <location>
        <begin position="210"/>
        <end position="234"/>
    </location>
</feature>
<name>A0A1J9U9V9_9BACI</name>
<reference evidence="2 3" key="1">
    <citation type="submission" date="2016-06" db="EMBL/GenBank/DDBJ databases">
        <title>First insights into the genetic diversity and population structure of in the Bacillus cereus group bacteria from diverse marine environments.</title>
        <authorList>
            <person name="Liu Y."/>
            <person name="Lai Q."/>
            <person name="Shao Z."/>
        </authorList>
    </citation>
    <scope>NUCLEOTIDE SEQUENCE [LARGE SCALE GENOMIC DNA]</scope>
    <source>
        <strain evidence="2 3">NH24A2</strain>
    </source>
</reference>
<feature type="transmembrane region" description="Helical" evidence="1">
    <location>
        <begin position="415"/>
        <end position="436"/>
    </location>
</feature>
<feature type="transmembrane region" description="Helical" evidence="1">
    <location>
        <begin position="67"/>
        <end position="84"/>
    </location>
</feature>
<keyword evidence="1" id="KW-0472">Membrane</keyword>
<evidence type="ECO:0000313" key="3">
    <source>
        <dbReference type="Proteomes" id="UP000182788"/>
    </source>
</evidence>